<evidence type="ECO:0000313" key="3">
    <source>
        <dbReference type="Proteomes" id="UP000316905"/>
    </source>
</evidence>
<organism evidence="2 3">
    <name type="scientific">Pseudomonas duriflava</name>
    <dbReference type="NCBI Taxonomy" id="459528"/>
    <lineage>
        <taxon>Bacteria</taxon>
        <taxon>Pseudomonadati</taxon>
        <taxon>Pseudomonadota</taxon>
        <taxon>Gammaproteobacteria</taxon>
        <taxon>Pseudomonadales</taxon>
        <taxon>Pseudomonadaceae</taxon>
        <taxon>Pseudomonas</taxon>
    </lineage>
</organism>
<keyword evidence="1" id="KW-1133">Transmembrane helix</keyword>
<protein>
    <submittedName>
        <fullName evidence="2">Type IV pilus assembly protein PilW</fullName>
    </submittedName>
</protein>
<comment type="caution">
    <text evidence="2">The sequence shown here is derived from an EMBL/GenBank/DDBJ whole genome shotgun (WGS) entry which is preliminary data.</text>
</comment>
<gene>
    <name evidence="2" type="ORF">IQ22_01766</name>
</gene>
<dbReference type="Proteomes" id="UP000316905">
    <property type="component" value="Unassembled WGS sequence"/>
</dbReference>
<dbReference type="NCBIfam" id="TIGR02532">
    <property type="entry name" value="IV_pilin_GFxxxE"/>
    <property type="match status" value="1"/>
</dbReference>
<dbReference type="InterPro" id="IPR012902">
    <property type="entry name" value="N_methyl_site"/>
</dbReference>
<dbReference type="RefSeq" id="WP_244309039.1">
    <property type="nucleotide sequence ID" value="NZ_VLKY01000005.1"/>
</dbReference>
<dbReference type="EMBL" id="VLKY01000005">
    <property type="protein sequence ID" value="TWI54863.1"/>
    <property type="molecule type" value="Genomic_DNA"/>
</dbReference>
<dbReference type="Pfam" id="PF07963">
    <property type="entry name" value="N_methyl"/>
    <property type="match status" value="1"/>
</dbReference>
<evidence type="ECO:0000256" key="1">
    <source>
        <dbReference type="SAM" id="Phobius"/>
    </source>
</evidence>
<accession>A0A562QDT9</accession>
<keyword evidence="1" id="KW-0812">Transmembrane</keyword>
<name>A0A562QDT9_9PSED</name>
<dbReference type="PROSITE" id="PS00409">
    <property type="entry name" value="PROKAR_NTER_METHYL"/>
    <property type="match status" value="1"/>
</dbReference>
<sequence>MRARSVQHGFSLIEMMIALTLGAFLILGVTQIYLDNKRSYLYHQGQVNNQENGFFALSLVDQQLARAGFRANVLDQTTMEVAFPALASSNGCPAFTAGQTVQFTTDKTGICFRYQGAEDGKDLDCLGNVIAAGANVLSRISYVSSTTVGAGTLTCSAQGSSAQVLVSGLADFLWFALPDSTDGNQAIRYAALFSTQSAVLDGVSSNVVTHWNELTGRSLTDTSHAMQIVQGSVMLRNLMQ</sequence>
<keyword evidence="3" id="KW-1185">Reference proteome</keyword>
<evidence type="ECO:0000313" key="2">
    <source>
        <dbReference type="EMBL" id="TWI54863.1"/>
    </source>
</evidence>
<dbReference type="AlphaFoldDB" id="A0A562QDT9"/>
<keyword evidence="1" id="KW-0472">Membrane</keyword>
<feature type="transmembrane region" description="Helical" evidence="1">
    <location>
        <begin position="12"/>
        <end position="34"/>
    </location>
</feature>
<reference evidence="2 3" key="1">
    <citation type="journal article" date="2015" name="Stand. Genomic Sci.">
        <title>Genomic Encyclopedia of Bacterial and Archaeal Type Strains, Phase III: the genomes of soil and plant-associated and newly described type strains.</title>
        <authorList>
            <person name="Whitman W.B."/>
            <person name="Woyke T."/>
            <person name="Klenk H.P."/>
            <person name="Zhou Y."/>
            <person name="Lilburn T.G."/>
            <person name="Beck B.J."/>
            <person name="De Vos P."/>
            <person name="Vandamme P."/>
            <person name="Eisen J.A."/>
            <person name="Garrity G."/>
            <person name="Hugenholtz P."/>
            <person name="Kyrpides N.C."/>
        </authorList>
    </citation>
    <scope>NUCLEOTIDE SEQUENCE [LARGE SCALE GENOMIC DNA]</scope>
    <source>
        <strain evidence="2 3">CGMCC 1.6858</strain>
    </source>
</reference>
<proteinExistence type="predicted"/>